<organism evidence="2 3">
    <name type="scientific">Naematelia encephala</name>
    <dbReference type="NCBI Taxonomy" id="71784"/>
    <lineage>
        <taxon>Eukaryota</taxon>
        <taxon>Fungi</taxon>
        <taxon>Dikarya</taxon>
        <taxon>Basidiomycota</taxon>
        <taxon>Agaricomycotina</taxon>
        <taxon>Tremellomycetes</taxon>
        <taxon>Tremellales</taxon>
        <taxon>Naemateliaceae</taxon>
        <taxon>Naematelia</taxon>
    </lineage>
</organism>
<feature type="compositionally biased region" description="Acidic residues" evidence="1">
    <location>
        <begin position="71"/>
        <end position="86"/>
    </location>
</feature>
<proteinExistence type="predicted"/>
<dbReference type="InParanoid" id="A0A1Y2BGZ3"/>
<dbReference type="Proteomes" id="UP000193986">
    <property type="component" value="Unassembled WGS sequence"/>
</dbReference>
<name>A0A1Y2BGZ3_9TREE</name>
<dbReference type="OrthoDB" id="2574468at2759"/>
<evidence type="ECO:0000313" key="2">
    <source>
        <dbReference type="EMBL" id="ORY34081.1"/>
    </source>
</evidence>
<feature type="compositionally biased region" description="Pro residues" evidence="1">
    <location>
        <begin position="47"/>
        <end position="61"/>
    </location>
</feature>
<feature type="region of interest" description="Disordered" evidence="1">
    <location>
        <begin position="140"/>
        <end position="167"/>
    </location>
</feature>
<reference evidence="2 3" key="1">
    <citation type="submission" date="2016-07" db="EMBL/GenBank/DDBJ databases">
        <title>Pervasive Adenine N6-methylation of Active Genes in Fungi.</title>
        <authorList>
            <consortium name="DOE Joint Genome Institute"/>
            <person name="Mondo S.J."/>
            <person name="Dannebaum R.O."/>
            <person name="Kuo R.C."/>
            <person name="Labutti K."/>
            <person name="Haridas S."/>
            <person name="Kuo A."/>
            <person name="Salamov A."/>
            <person name="Ahrendt S.R."/>
            <person name="Lipzen A."/>
            <person name="Sullivan W."/>
            <person name="Andreopoulos W.B."/>
            <person name="Clum A."/>
            <person name="Lindquist E."/>
            <person name="Daum C."/>
            <person name="Ramamoorthy G.K."/>
            <person name="Gryganskyi A."/>
            <person name="Culley D."/>
            <person name="Magnuson J.K."/>
            <person name="James T.Y."/>
            <person name="O'Malley M.A."/>
            <person name="Stajich J.E."/>
            <person name="Spatafora J.W."/>
            <person name="Visel A."/>
            <person name="Grigoriev I.V."/>
        </authorList>
    </citation>
    <scope>NUCLEOTIDE SEQUENCE [LARGE SCALE GENOMIC DNA]</scope>
    <source>
        <strain evidence="2 3">68-887.2</strain>
    </source>
</reference>
<dbReference type="AlphaFoldDB" id="A0A1Y2BGZ3"/>
<evidence type="ECO:0000256" key="1">
    <source>
        <dbReference type="SAM" id="MobiDB-lite"/>
    </source>
</evidence>
<feature type="compositionally biased region" description="Low complexity" evidence="1">
    <location>
        <begin position="149"/>
        <end position="163"/>
    </location>
</feature>
<comment type="caution">
    <text evidence="2">The sequence shown here is derived from an EMBL/GenBank/DDBJ whole genome shotgun (WGS) entry which is preliminary data.</text>
</comment>
<dbReference type="EMBL" id="MCFC01000004">
    <property type="protein sequence ID" value="ORY34081.1"/>
    <property type="molecule type" value="Genomic_DNA"/>
</dbReference>
<keyword evidence="3" id="KW-1185">Reference proteome</keyword>
<protein>
    <submittedName>
        <fullName evidence="2">Uncharacterized protein</fullName>
    </submittedName>
</protein>
<evidence type="ECO:0000313" key="3">
    <source>
        <dbReference type="Proteomes" id="UP000193986"/>
    </source>
</evidence>
<gene>
    <name evidence="2" type="ORF">BCR39DRAFT_518387</name>
</gene>
<feature type="compositionally biased region" description="Polar residues" evidence="1">
    <location>
        <begin position="1"/>
        <end position="20"/>
    </location>
</feature>
<accession>A0A1Y2BGZ3</accession>
<sequence>MTYQPFFSTMAQPHASGSSFKTKRKYVDDEEQNDLDQDKGKQMRMCSPPPFHRNTTFPPPDLMADHSASASDEDQAMDMDMDGDRDEVEHDGYGPGNTSPSIRDGEALYTFGGGGSGGFGFGPGAEEDEDMEEANIKSMYPSLTPHPNPNHFSNHPSHSPNSPWSAQPFTTSLRPVASPIRGVIQPSIAAPLPENASEIEKARATHGPQCKSIPKLVVSPYPDAVTGERSMWSVCQDCGAAERAA</sequence>
<feature type="region of interest" description="Disordered" evidence="1">
    <location>
        <begin position="1"/>
        <end position="103"/>
    </location>
</feature>